<reference evidence="3 4" key="1">
    <citation type="journal article" date="2014" name="Syst. Appl. Microbiol.">
        <title>Complete genomes of freshwater sulfur oxidizers Sulfuricella denitrificans skB26 and Sulfuritalea hydrogenivorans sk43H: genetic insights into the sulfur oxidation pathway of betaproteobacteria.</title>
        <authorList>
            <person name="Watanabe T."/>
            <person name="Kojima H."/>
            <person name="Fukui M."/>
        </authorList>
    </citation>
    <scope>NUCLEOTIDE SEQUENCE [LARGE SCALE GENOMIC DNA]</scope>
    <source>
        <strain evidence="3">DSM22779</strain>
    </source>
</reference>
<dbReference type="OrthoDB" id="9802771at2"/>
<dbReference type="InterPro" id="IPR052541">
    <property type="entry name" value="SQRD"/>
</dbReference>
<dbReference type="PANTHER" id="PTHR43755">
    <property type="match status" value="1"/>
</dbReference>
<dbReference type="InterPro" id="IPR023753">
    <property type="entry name" value="FAD/NAD-binding_dom"/>
</dbReference>
<keyword evidence="4" id="KW-1185">Reference proteome</keyword>
<feature type="domain" description="FAD/NAD(P)-binding" evidence="1">
    <location>
        <begin position="37"/>
        <end position="140"/>
    </location>
</feature>
<proteinExistence type="predicted"/>
<sequence>MKKFSRRHFLASSGAWGATLVSGAVFAQILPRSRKRRVVIVGGGWGGLAAARHLRDMAPELEVVLVEKGAAFRSLPMSNKWLVGLAEDSGRSHDFAAAARTWGYTLVQAEATAIDREQRRVITRGGTLDYDWLILAVGIRYDYESWFGDDRRAAEQARKAFPAGFVADELDLLKQKLADFKGGDFVMNIPPAPYRCPPAPYERAVMIAWLFKQKKIKGRLIIVDPGPGMQAFNRVFADRYKDQVVHLTHAKVKSVDPFGKTMATEFDDLRFDDGILMAAQQAGDLVWQAGLVARDSEGRATGWGALDPIHLHARDDDRIFLIGDLIDRVSPLFGHYPKSGHLANRLGRIAAREIAGRARGSIPEPLLPESVCHVFSDVEPMESIRIDGEYRLRGDGLIMQTVRQHYDPQPRGEDAAWATSMYAEFLAKD</sequence>
<dbReference type="AlphaFoldDB" id="W0SG43"/>
<evidence type="ECO:0000259" key="2">
    <source>
        <dbReference type="Pfam" id="PF21706"/>
    </source>
</evidence>
<dbReference type="HOGENOM" id="CLU_030742_0_0_4"/>
<dbReference type="Proteomes" id="UP000031637">
    <property type="component" value="Chromosome"/>
</dbReference>
<dbReference type="GO" id="GO:0016491">
    <property type="term" value="F:oxidoreductase activity"/>
    <property type="evidence" value="ECO:0007669"/>
    <property type="project" value="InterPro"/>
</dbReference>
<dbReference type="KEGG" id="shd:SUTH_02107"/>
<protein>
    <submittedName>
        <fullName evidence="3">Uncharacterized protein</fullName>
    </submittedName>
</protein>
<evidence type="ECO:0000313" key="3">
    <source>
        <dbReference type="EMBL" id="BAO29897.1"/>
    </source>
</evidence>
<evidence type="ECO:0000313" key="4">
    <source>
        <dbReference type="Proteomes" id="UP000031637"/>
    </source>
</evidence>
<dbReference type="PROSITE" id="PS51318">
    <property type="entry name" value="TAT"/>
    <property type="match status" value="1"/>
</dbReference>
<dbReference type="Gene3D" id="3.50.50.60">
    <property type="entry name" value="FAD/NAD(P)-binding domain"/>
    <property type="match status" value="2"/>
</dbReference>
<dbReference type="InterPro" id="IPR006311">
    <property type="entry name" value="TAT_signal"/>
</dbReference>
<dbReference type="Pfam" id="PF21706">
    <property type="entry name" value="FCSD_central"/>
    <property type="match status" value="1"/>
</dbReference>
<dbReference type="Pfam" id="PF07992">
    <property type="entry name" value="Pyr_redox_2"/>
    <property type="match status" value="1"/>
</dbReference>
<name>W0SG43_9PROT</name>
<dbReference type="PANTHER" id="PTHR43755:SF1">
    <property type="entry name" value="FAD-DEPENDENT PYRIDINE NUCLEOTIDE-DISULPHIDE OXIDOREDUCTASE"/>
    <property type="match status" value="1"/>
</dbReference>
<feature type="domain" description="Sulfide dehydrogenase [flavocytochrome c] flavoprotein chain central" evidence="2">
    <location>
        <begin position="172"/>
        <end position="268"/>
    </location>
</feature>
<organism evidence="3 4">
    <name type="scientific">Sulfuritalea hydrogenivorans sk43H</name>
    <dbReference type="NCBI Taxonomy" id="1223802"/>
    <lineage>
        <taxon>Bacteria</taxon>
        <taxon>Pseudomonadati</taxon>
        <taxon>Pseudomonadota</taxon>
        <taxon>Betaproteobacteria</taxon>
        <taxon>Nitrosomonadales</taxon>
        <taxon>Sterolibacteriaceae</taxon>
        <taxon>Sulfuritalea</taxon>
    </lineage>
</organism>
<dbReference type="InterPro" id="IPR036188">
    <property type="entry name" value="FAD/NAD-bd_sf"/>
</dbReference>
<gene>
    <name evidence="3" type="ORF">SUTH_02107</name>
</gene>
<dbReference type="STRING" id="1223802.SUTH_02107"/>
<evidence type="ECO:0000259" key="1">
    <source>
        <dbReference type="Pfam" id="PF07992"/>
    </source>
</evidence>
<dbReference type="EMBL" id="AP012547">
    <property type="protein sequence ID" value="BAO29897.1"/>
    <property type="molecule type" value="Genomic_DNA"/>
</dbReference>
<dbReference type="RefSeq" id="WP_041099094.1">
    <property type="nucleotide sequence ID" value="NZ_AP012547.1"/>
</dbReference>
<dbReference type="InterPro" id="IPR049386">
    <property type="entry name" value="FCSD_central"/>
</dbReference>
<dbReference type="SUPFAM" id="SSF51905">
    <property type="entry name" value="FAD/NAD(P)-binding domain"/>
    <property type="match status" value="2"/>
</dbReference>
<accession>W0SG43</accession>